<accession>A0ABQ6B9P3</accession>
<evidence type="ECO:0000256" key="1">
    <source>
        <dbReference type="SAM" id="MobiDB-lite"/>
    </source>
</evidence>
<gene>
    <name evidence="2" type="ORF">GCM10007857_72960</name>
</gene>
<reference evidence="3" key="1">
    <citation type="journal article" date="2019" name="Int. J. Syst. Evol. Microbiol.">
        <title>The Global Catalogue of Microorganisms (GCM) 10K type strain sequencing project: providing services to taxonomists for standard genome sequencing and annotation.</title>
        <authorList>
            <consortium name="The Broad Institute Genomics Platform"/>
            <consortium name="The Broad Institute Genome Sequencing Center for Infectious Disease"/>
            <person name="Wu L."/>
            <person name="Ma J."/>
        </authorList>
    </citation>
    <scope>NUCLEOTIDE SEQUENCE [LARGE SCALE GENOMIC DNA]</scope>
    <source>
        <strain evidence="3">NBRC 102520</strain>
    </source>
</reference>
<evidence type="ECO:0008006" key="4">
    <source>
        <dbReference type="Google" id="ProtNLM"/>
    </source>
</evidence>
<feature type="region of interest" description="Disordered" evidence="1">
    <location>
        <begin position="1"/>
        <end position="22"/>
    </location>
</feature>
<comment type="caution">
    <text evidence="2">The sequence shown here is derived from an EMBL/GenBank/DDBJ whole genome shotgun (WGS) entry which is preliminary data.</text>
</comment>
<name>A0ABQ6B9P3_9BRAD</name>
<protein>
    <recommendedName>
        <fullName evidence="4">Transposase DDE domain-containing protein</fullName>
    </recommendedName>
</protein>
<keyword evidence="3" id="KW-1185">Reference proteome</keyword>
<organism evidence="2 3">
    <name type="scientific">Bradyrhizobium iriomotense</name>
    <dbReference type="NCBI Taxonomy" id="441950"/>
    <lineage>
        <taxon>Bacteria</taxon>
        <taxon>Pseudomonadati</taxon>
        <taxon>Pseudomonadota</taxon>
        <taxon>Alphaproteobacteria</taxon>
        <taxon>Hyphomicrobiales</taxon>
        <taxon>Nitrobacteraceae</taxon>
        <taxon>Bradyrhizobium</taxon>
    </lineage>
</organism>
<evidence type="ECO:0000313" key="3">
    <source>
        <dbReference type="Proteomes" id="UP001156905"/>
    </source>
</evidence>
<sequence>MFPAIQTRNCPGRGSGSSSNIKSADWPLRVIRDRVEPAASPAMSVIPPKAEVNGVWANIPPKRNRKDPISFSPYLYRARSLIERFFNKIDQAVPSCRDPI</sequence>
<dbReference type="Proteomes" id="UP001156905">
    <property type="component" value="Unassembled WGS sequence"/>
</dbReference>
<dbReference type="EMBL" id="BSOW01000035">
    <property type="protein sequence ID" value="GLR90581.1"/>
    <property type="molecule type" value="Genomic_DNA"/>
</dbReference>
<proteinExistence type="predicted"/>
<evidence type="ECO:0000313" key="2">
    <source>
        <dbReference type="EMBL" id="GLR90581.1"/>
    </source>
</evidence>